<evidence type="ECO:0000313" key="8">
    <source>
        <dbReference type="Proteomes" id="UP000266482"/>
    </source>
</evidence>
<dbReference type="GO" id="GO:0043565">
    <property type="term" value="F:sequence-specific DNA binding"/>
    <property type="evidence" value="ECO:0007669"/>
    <property type="project" value="InterPro"/>
</dbReference>
<reference evidence="7 8" key="1">
    <citation type="submission" date="2018-09" db="EMBL/GenBank/DDBJ databases">
        <title>Paenibacillus aracenensis nov. sp. isolated from a cave in southern Spain.</title>
        <authorList>
            <person name="Jurado V."/>
            <person name="Gutierrez-Patricio S."/>
            <person name="Gonzalez-Pimentel J.L."/>
            <person name="Miller A.Z."/>
            <person name="Laiz L."/>
            <person name="Saiz-Jimenez C."/>
        </authorList>
    </citation>
    <scope>NUCLEOTIDE SEQUENCE [LARGE SCALE GENOMIC DNA]</scope>
    <source>
        <strain evidence="7 8">DSM 22867</strain>
    </source>
</reference>
<feature type="modified residue" description="4-aspartylphosphate" evidence="4">
    <location>
        <position position="54"/>
    </location>
</feature>
<keyword evidence="3" id="KW-0804">Transcription</keyword>
<accession>A0A3A1UTA1</accession>
<proteinExistence type="predicted"/>
<keyword evidence="1" id="KW-0805">Transcription regulation</keyword>
<dbReference type="SMART" id="SM00448">
    <property type="entry name" value="REC"/>
    <property type="match status" value="1"/>
</dbReference>
<dbReference type="PANTHER" id="PTHR43280:SF28">
    <property type="entry name" value="HTH-TYPE TRANSCRIPTIONAL ACTIVATOR RHAS"/>
    <property type="match status" value="1"/>
</dbReference>
<dbReference type="SMART" id="SM00342">
    <property type="entry name" value="HTH_ARAC"/>
    <property type="match status" value="1"/>
</dbReference>
<evidence type="ECO:0000256" key="2">
    <source>
        <dbReference type="ARBA" id="ARBA00023125"/>
    </source>
</evidence>
<dbReference type="PROSITE" id="PS00041">
    <property type="entry name" value="HTH_ARAC_FAMILY_1"/>
    <property type="match status" value="1"/>
</dbReference>
<dbReference type="Gene3D" id="1.10.10.60">
    <property type="entry name" value="Homeodomain-like"/>
    <property type="match status" value="2"/>
</dbReference>
<evidence type="ECO:0000259" key="5">
    <source>
        <dbReference type="PROSITE" id="PS01124"/>
    </source>
</evidence>
<dbReference type="PROSITE" id="PS01124">
    <property type="entry name" value="HTH_ARAC_FAMILY_2"/>
    <property type="match status" value="1"/>
</dbReference>
<name>A0A3A1UTA1_9BACL</name>
<dbReference type="EMBL" id="QXQA01000010">
    <property type="protein sequence ID" value="RIX51484.1"/>
    <property type="molecule type" value="Genomic_DNA"/>
</dbReference>
<evidence type="ECO:0000256" key="1">
    <source>
        <dbReference type="ARBA" id="ARBA00023015"/>
    </source>
</evidence>
<dbReference type="Pfam" id="PF00072">
    <property type="entry name" value="Response_reg"/>
    <property type="match status" value="1"/>
</dbReference>
<comment type="caution">
    <text evidence="7">The sequence shown here is derived from an EMBL/GenBank/DDBJ whole genome shotgun (WGS) entry which is preliminary data.</text>
</comment>
<dbReference type="InterPro" id="IPR020449">
    <property type="entry name" value="Tscrpt_reg_AraC-type_HTH"/>
</dbReference>
<dbReference type="RefSeq" id="WP_119600776.1">
    <property type="nucleotide sequence ID" value="NZ_QXQA01000010.1"/>
</dbReference>
<keyword evidence="2" id="KW-0238">DNA-binding</keyword>
<keyword evidence="4" id="KW-0597">Phosphoprotein</keyword>
<dbReference type="SUPFAM" id="SSF46689">
    <property type="entry name" value="Homeodomain-like"/>
    <property type="match status" value="2"/>
</dbReference>
<evidence type="ECO:0000256" key="3">
    <source>
        <dbReference type="ARBA" id="ARBA00023163"/>
    </source>
</evidence>
<dbReference type="InterPro" id="IPR011006">
    <property type="entry name" value="CheY-like_superfamily"/>
</dbReference>
<dbReference type="CDD" id="cd17536">
    <property type="entry name" value="REC_YesN-like"/>
    <property type="match status" value="1"/>
</dbReference>
<keyword evidence="8" id="KW-1185">Reference proteome</keyword>
<evidence type="ECO:0000259" key="6">
    <source>
        <dbReference type="PROSITE" id="PS50110"/>
    </source>
</evidence>
<feature type="domain" description="HTH araC/xylS-type" evidence="5">
    <location>
        <begin position="416"/>
        <end position="514"/>
    </location>
</feature>
<sequence>MKLLIVDDEVIIREGLSTVIKWEENGFTLLPPAASAEEVLMRMPLERPDVILTDIRMTGKSGLELAHEVKKSYPDTEIVILSGYEEFTYAQQAIREGISDYLLKTSRPGEIMAAAVRARQRIEKKRTALREGEEHQSAFRFKLLERMLSGDQPVTERELQEILHHYPELRVASEWESLELWFVTAAEALPALSEADHGIAETDSMLREALSCVLLDWKGGWLCIFRSGQAGAARVIRMAMERAELALGMRLFAASGLPAAHASELRESVRTAEQASAYRFLLSESGVVKYEDIRTRTGMRTVCSQKEEEELTAVLRSRDLDQLDRWISAALEGIKRDPMATPGSMKAYLHSYLVAAFRWLERAAASVGQSAADFPQLESLDLNRLDVQPDEVLKKILSAAMSHYGRLSGGRNAAIETAIAYIRDHLDQSLTLSQLAAAAHMNPNYFSELFKRETGKNYIDFVTEARIEWATRLLRETPAKISEVARRVGYEDLKHFNKLFKRYTGETPSSYREQRFR</sequence>
<dbReference type="PANTHER" id="PTHR43280">
    <property type="entry name" value="ARAC-FAMILY TRANSCRIPTIONAL REGULATOR"/>
    <property type="match status" value="1"/>
</dbReference>
<dbReference type="Gene3D" id="3.40.50.2300">
    <property type="match status" value="1"/>
</dbReference>
<evidence type="ECO:0000256" key="4">
    <source>
        <dbReference type="PROSITE-ProRule" id="PRU00169"/>
    </source>
</evidence>
<dbReference type="Proteomes" id="UP000266482">
    <property type="component" value="Unassembled WGS sequence"/>
</dbReference>
<organism evidence="7 8">
    <name type="scientific">Paenibacillus nanensis</name>
    <dbReference type="NCBI Taxonomy" id="393251"/>
    <lineage>
        <taxon>Bacteria</taxon>
        <taxon>Bacillati</taxon>
        <taxon>Bacillota</taxon>
        <taxon>Bacilli</taxon>
        <taxon>Bacillales</taxon>
        <taxon>Paenibacillaceae</taxon>
        <taxon>Paenibacillus</taxon>
    </lineage>
</organism>
<dbReference type="AlphaFoldDB" id="A0A3A1UTA1"/>
<dbReference type="Pfam" id="PF12833">
    <property type="entry name" value="HTH_18"/>
    <property type="match status" value="1"/>
</dbReference>
<evidence type="ECO:0000313" key="7">
    <source>
        <dbReference type="EMBL" id="RIX51484.1"/>
    </source>
</evidence>
<dbReference type="GO" id="GO:0003700">
    <property type="term" value="F:DNA-binding transcription factor activity"/>
    <property type="evidence" value="ECO:0007669"/>
    <property type="project" value="InterPro"/>
</dbReference>
<dbReference type="PRINTS" id="PR00032">
    <property type="entry name" value="HTHARAC"/>
</dbReference>
<dbReference type="InterPro" id="IPR009057">
    <property type="entry name" value="Homeodomain-like_sf"/>
</dbReference>
<gene>
    <name evidence="7" type="ORF">D3P08_16360</name>
</gene>
<dbReference type="PROSITE" id="PS50110">
    <property type="entry name" value="RESPONSE_REGULATORY"/>
    <property type="match status" value="1"/>
</dbReference>
<dbReference type="InterPro" id="IPR018062">
    <property type="entry name" value="HTH_AraC-typ_CS"/>
</dbReference>
<dbReference type="OrthoDB" id="342399at2"/>
<protein>
    <submittedName>
        <fullName evidence="7">Helix-turn-helix domain-containing protein</fullName>
    </submittedName>
</protein>
<dbReference type="GO" id="GO:0000160">
    <property type="term" value="P:phosphorelay signal transduction system"/>
    <property type="evidence" value="ECO:0007669"/>
    <property type="project" value="InterPro"/>
</dbReference>
<feature type="domain" description="Response regulatory" evidence="6">
    <location>
        <begin position="2"/>
        <end position="119"/>
    </location>
</feature>
<dbReference type="InterPro" id="IPR001789">
    <property type="entry name" value="Sig_transdc_resp-reg_receiver"/>
</dbReference>
<dbReference type="SUPFAM" id="SSF52172">
    <property type="entry name" value="CheY-like"/>
    <property type="match status" value="1"/>
</dbReference>
<dbReference type="InterPro" id="IPR018060">
    <property type="entry name" value="HTH_AraC"/>
</dbReference>